<dbReference type="InterPro" id="IPR029060">
    <property type="entry name" value="PIN-like_dom_sf"/>
</dbReference>
<dbReference type="SUPFAM" id="SSF88723">
    <property type="entry name" value="PIN domain-like"/>
    <property type="match status" value="1"/>
</dbReference>
<dbReference type="Pfam" id="PF01850">
    <property type="entry name" value="PIN"/>
    <property type="match status" value="1"/>
</dbReference>
<keyword evidence="10" id="KW-1185">Reference proteome</keyword>
<evidence type="ECO:0000313" key="9">
    <source>
        <dbReference type="EMBL" id="TBN17123.1"/>
    </source>
</evidence>
<protein>
    <submittedName>
        <fullName evidence="9">Type II toxin-antitoxin system VapC family toxin</fullName>
    </submittedName>
</protein>
<comment type="similarity">
    <text evidence="7">Belongs to the PINc/VapC protein family.</text>
</comment>
<dbReference type="RefSeq" id="WP_130977300.1">
    <property type="nucleotide sequence ID" value="NZ_SISF01000023.1"/>
</dbReference>
<accession>A0ABY1YCB4</accession>
<dbReference type="Gene3D" id="3.40.50.1010">
    <property type="entry name" value="5'-nuclease"/>
    <property type="match status" value="1"/>
</dbReference>
<evidence type="ECO:0000313" key="10">
    <source>
        <dbReference type="Proteomes" id="UP000294239"/>
    </source>
</evidence>
<evidence type="ECO:0000256" key="5">
    <source>
        <dbReference type="ARBA" id="ARBA00022801"/>
    </source>
</evidence>
<evidence type="ECO:0000259" key="8">
    <source>
        <dbReference type="Pfam" id="PF01850"/>
    </source>
</evidence>
<evidence type="ECO:0000256" key="4">
    <source>
        <dbReference type="ARBA" id="ARBA00022723"/>
    </source>
</evidence>
<dbReference type="EMBL" id="SISF01000023">
    <property type="protein sequence ID" value="TBN17123.1"/>
    <property type="molecule type" value="Genomic_DNA"/>
</dbReference>
<dbReference type="InterPro" id="IPR050556">
    <property type="entry name" value="Type_II_TA_system_RNase"/>
</dbReference>
<comment type="cofactor">
    <cofactor evidence="1">
        <name>Mg(2+)</name>
        <dbReference type="ChEBI" id="CHEBI:18420"/>
    </cofactor>
</comment>
<gene>
    <name evidence="9" type="ORF">EYC79_04800</name>
</gene>
<dbReference type="GeneID" id="301040497"/>
<sequence>MTTGYLLDTCVLSETSRVKPNPHVLRFIKDAPNLVIPAAAIVEFQQGIMQLCSRDPVKAVRLTTWYQGLIATGMPILETGKDVAEVWGNLAADPRLRNLLVSHPGAKRIRLGQDLHIAAAALVSQLPIATFNVKDFLLINSYYPLPGIYNPQDDTWHARSTSTYALVERSKVFP</sequence>
<evidence type="ECO:0000256" key="1">
    <source>
        <dbReference type="ARBA" id="ARBA00001946"/>
    </source>
</evidence>
<evidence type="ECO:0000256" key="6">
    <source>
        <dbReference type="ARBA" id="ARBA00022842"/>
    </source>
</evidence>
<organism evidence="9 10">
    <name type="scientific">Agrobacterium cavarae</name>
    <dbReference type="NCBI Taxonomy" id="2528239"/>
    <lineage>
        <taxon>Bacteria</taxon>
        <taxon>Pseudomonadati</taxon>
        <taxon>Pseudomonadota</taxon>
        <taxon>Alphaproteobacteria</taxon>
        <taxon>Hyphomicrobiales</taxon>
        <taxon>Rhizobiaceae</taxon>
        <taxon>Rhizobium/Agrobacterium group</taxon>
        <taxon>Agrobacterium</taxon>
    </lineage>
</organism>
<evidence type="ECO:0000256" key="2">
    <source>
        <dbReference type="ARBA" id="ARBA00022649"/>
    </source>
</evidence>
<name>A0ABY1YCB4_9HYPH</name>
<proteinExistence type="inferred from homology"/>
<evidence type="ECO:0000256" key="7">
    <source>
        <dbReference type="ARBA" id="ARBA00038093"/>
    </source>
</evidence>
<dbReference type="InterPro" id="IPR002716">
    <property type="entry name" value="PIN_dom"/>
</dbReference>
<reference evidence="9 10" key="1">
    <citation type="submission" date="2019-02" db="EMBL/GenBank/DDBJ databases">
        <title>Current taxonomic status of genus Agrobacterium and description of Agrobacterium cavarae sp. nov. isolated from maize roots.</title>
        <authorList>
            <person name="Flores-Felix J.D."/>
            <person name="Menendez E."/>
            <person name="Ramirez-Bahena M.H."/>
            <person name="Garcia-Fraile P."/>
            <person name="Velazquez E."/>
        </authorList>
    </citation>
    <scope>NUCLEOTIDE SEQUENCE [LARGE SCALE GENOMIC DNA]</scope>
    <source>
        <strain evidence="9 10">RZME10</strain>
    </source>
</reference>
<keyword evidence="2" id="KW-1277">Toxin-antitoxin system</keyword>
<comment type="caution">
    <text evidence="9">The sequence shown here is derived from an EMBL/GenBank/DDBJ whole genome shotgun (WGS) entry which is preliminary data.</text>
</comment>
<evidence type="ECO:0000256" key="3">
    <source>
        <dbReference type="ARBA" id="ARBA00022722"/>
    </source>
</evidence>
<dbReference type="PANTHER" id="PTHR33653">
    <property type="entry name" value="RIBONUCLEASE VAPC2"/>
    <property type="match status" value="1"/>
</dbReference>
<keyword evidence="6" id="KW-0460">Magnesium</keyword>
<keyword evidence="5" id="KW-0378">Hydrolase</keyword>
<feature type="domain" description="PIN" evidence="8">
    <location>
        <begin position="5"/>
        <end position="132"/>
    </location>
</feature>
<keyword evidence="4" id="KW-0479">Metal-binding</keyword>
<dbReference type="Proteomes" id="UP000294239">
    <property type="component" value="Unassembled WGS sequence"/>
</dbReference>
<dbReference type="PANTHER" id="PTHR33653:SF1">
    <property type="entry name" value="RIBONUCLEASE VAPC2"/>
    <property type="match status" value="1"/>
</dbReference>
<keyword evidence="3" id="KW-0540">Nuclease</keyword>